<organism evidence="1 2">
    <name type="scientific">Suillus subaureus</name>
    <dbReference type="NCBI Taxonomy" id="48587"/>
    <lineage>
        <taxon>Eukaryota</taxon>
        <taxon>Fungi</taxon>
        <taxon>Dikarya</taxon>
        <taxon>Basidiomycota</taxon>
        <taxon>Agaricomycotina</taxon>
        <taxon>Agaricomycetes</taxon>
        <taxon>Agaricomycetidae</taxon>
        <taxon>Boletales</taxon>
        <taxon>Suillineae</taxon>
        <taxon>Suillaceae</taxon>
        <taxon>Suillus</taxon>
    </lineage>
</organism>
<dbReference type="AlphaFoldDB" id="A0A9P7EDG4"/>
<accession>A0A9P7EDG4</accession>
<gene>
    <name evidence="1" type="ORF">BJ212DRAFT_1479672</name>
</gene>
<protein>
    <submittedName>
        <fullName evidence="1">Uncharacterized protein</fullName>
    </submittedName>
</protein>
<keyword evidence="2" id="KW-1185">Reference proteome</keyword>
<reference evidence="1" key="1">
    <citation type="journal article" date="2020" name="New Phytol.">
        <title>Comparative genomics reveals dynamic genome evolution in host specialist ectomycorrhizal fungi.</title>
        <authorList>
            <person name="Lofgren L.A."/>
            <person name="Nguyen N.H."/>
            <person name="Vilgalys R."/>
            <person name="Ruytinx J."/>
            <person name="Liao H.L."/>
            <person name="Branco S."/>
            <person name="Kuo A."/>
            <person name="LaButti K."/>
            <person name="Lipzen A."/>
            <person name="Andreopoulos W."/>
            <person name="Pangilinan J."/>
            <person name="Riley R."/>
            <person name="Hundley H."/>
            <person name="Na H."/>
            <person name="Barry K."/>
            <person name="Grigoriev I.V."/>
            <person name="Stajich J.E."/>
            <person name="Kennedy P.G."/>
        </authorList>
    </citation>
    <scope>NUCLEOTIDE SEQUENCE</scope>
    <source>
        <strain evidence="1">MN1</strain>
    </source>
</reference>
<dbReference type="GeneID" id="64633950"/>
<dbReference type="RefSeq" id="XP_041194554.1">
    <property type="nucleotide sequence ID" value="XM_041339934.1"/>
</dbReference>
<evidence type="ECO:0000313" key="1">
    <source>
        <dbReference type="EMBL" id="KAG1818682.1"/>
    </source>
</evidence>
<dbReference type="EMBL" id="JABBWG010000011">
    <property type="protein sequence ID" value="KAG1818682.1"/>
    <property type="molecule type" value="Genomic_DNA"/>
</dbReference>
<evidence type="ECO:0000313" key="2">
    <source>
        <dbReference type="Proteomes" id="UP000807769"/>
    </source>
</evidence>
<dbReference type="Proteomes" id="UP000807769">
    <property type="component" value="Unassembled WGS sequence"/>
</dbReference>
<comment type="caution">
    <text evidence="1">The sequence shown here is derived from an EMBL/GenBank/DDBJ whole genome shotgun (WGS) entry which is preliminary data.</text>
</comment>
<sequence length="62" mass="7030">MPREFVGQLNEQADEIEYQTGRIKDLEASHARLEASNEEISATLQRHLAVLLDDARPLLGNR</sequence>
<proteinExistence type="predicted"/>
<name>A0A9P7EDG4_9AGAM</name>